<keyword evidence="5" id="KW-1003">Cell membrane</keyword>
<comment type="similarity">
    <text evidence="2">Belongs to the FliJ family.</text>
</comment>
<keyword evidence="4" id="KW-0813">Transport</keyword>
<keyword evidence="7" id="KW-1005">Bacterial flagellum biogenesis</keyword>
<dbReference type="OrthoDB" id="6465096at2"/>
<keyword evidence="12" id="KW-1185">Reference proteome</keyword>
<dbReference type="STRING" id="1123392.GCA_000376425_02366"/>
<dbReference type="EMBL" id="LDUG01000021">
    <property type="protein sequence ID" value="KVW96082.1"/>
    <property type="molecule type" value="Genomic_DNA"/>
</dbReference>
<keyword evidence="11" id="KW-0282">Flagellum</keyword>
<evidence type="ECO:0000256" key="3">
    <source>
        <dbReference type="ARBA" id="ARBA00020392"/>
    </source>
</evidence>
<dbReference type="PANTHER" id="PTHR38786">
    <property type="entry name" value="FLAGELLAR FLIJ PROTEIN"/>
    <property type="match status" value="1"/>
</dbReference>
<comment type="subcellular location">
    <subcellularLocation>
        <location evidence="1">Cell membrane</location>
        <topology evidence="1">Peripheral membrane protein</topology>
        <orientation evidence="1">Cytoplasmic side</orientation>
    </subcellularLocation>
</comment>
<dbReference type="InterPro" id="IPR012823">
    <property type="entry name" value="Flagell_FliJ"/>
</dbReference>
<keyword evidence="10" id="KW-1006">Bacterial flagellum protein export</keyword>
<dbReference type="PANTHER" id="PTHR38786:SF1">
    <property type="entry name" value="FLAGELLAR FLIJ PROTEIN"/>
    <property type="match status" value="1"/>
</dbReference>
<evidence type="ECO:0000256" key="6">
    <source>
        <dbReference type="ARBA" id="ARBA00022500"/>
    </source>
</evidence>
<name>A0A106BP67_THIDE</name>
<evidence type="ECO:0000256" key="10">
    <source>
        <dbReference type="ARBA" id="ARBA00023225"/>
    </source>
</evidence>
<gene>
    <name evidence="11" type="ORF">ABW22_08600</name>
</gene>
<keyword evidence="11" id="KW-0966">Cell projection</keyword>
<comment type="caution">
    <text evidence="11">The sequence shown here is derived from an EMBL/GenBank/DDBJ whole genome shotgun (WGS) entry which is preliminary data.</text>
</comment>
<evidence type="ECO:0000256" key="5">
    <source>
        <dbReference type="ARBA" id="ARBA00022475"/>
    </source>
</evidence>
<evidence type="ECO:0000313" key="12">
    <source>
        <dbReference type="Proteomes" id="UP000064243"/>
    </source>
</evidence>
<keyword evidence="9" id="KW-0472">Membrane</keyword>
<evidence type="ECO:0000256" key="4">
    <source>
        <dbReference type="ARBA" id="ARBA00022448"/>
    </source>
</evidence>
<dbReference type="GO" id="GO:0009288">
    <property type="term" value="C:bacterial-type flagellum"/>
    <property type="evidence" value="ECO:0007669"/>
    <property type="project" value="InterPro"/>
</dbReference>
<dbReference type="Gene3D" id="1.10.287.1700">
    <property type="match status" value="1"/>
</dbReference>
<dbReference type="InterPro" id="IPR018006">
    <property type="entry name" value="Flag_FliJ_proteobac"/>
</dbReference>
<organism evidence="11 12">
    <name type="scientific">Thiobacillus denitrificans</name>
    <dbReference type="NCBI Taxonomy" id="36861"/>
    <lineage>
        <taxon>Bacteria</taxon>
        <taxon>Pseudomonadati</taxon>
        <taxon>Pseudomonadota</taxon>
        <taxon>Betaproteobacteria</taxon>
        <taxon>Nitrosomonadales</taxon>
        <taxon>Thiobacillaceae</taxon>
        <taxon>Thiobacillus</taxon>
    </lineage>
</organism>
<dbReference type="NCBIfam" id="TIGR02473">
    <property type="entry name" value="flagell_FliJ"/>
    <property type="match status" value="1"/>
</dbReference>
<dbReference type="PATRIC" id="fig|36861.3.peg.1377"/>
<proteinExistence type="inferred from homology"/>
<dbReference type="GO" id="GO:0005886">
    <property type="term" value="C:plasma membrane"/>
    <property type="evidence" value="ECO:0007669"/>
    <property type="project" value="UniProtKB-SubCell"/>
</dbReference>
<dbReference type="GO" id="GO:0003774">
    <property type="term" value="F:cytoskeletal motor activity"/>
    <property type="evidence" value="ECO:0007669"/>
    <property type="project" value="InterPro"/>
</dbReference>
<dbReference type="GO" id="GO:0071973">
    <property type="term" value="P:bacterial-type flagellum-dependent cell motility"/>
    <property type="evidence" value="ECO:0007669"/>
    <property type="project" value="InterPro"/>
</dbReference>
<evidence type="ECO:0000313" key="11">
    <source>
        <dbReference type="EMBL" id="KVW96082.1"/>
    </source>
</evidence>
<keyword evidence="6" id="KW-0145">Chemotaxis</keyword>
<keyword evidence="8" id="KW-0653">Protein transport</keyword>
<dbReference type="InterPro" id="IPR053716">
    <property type="entry name" value="Flag_assembly_chemotaxis_eff"/>
</dbReference>
<dbReference type="GO" id="GO:0015031">
    <property type="term" value="P:protein transport"/>
    <property type="evidence" value="ECO:0007669"/>
    <property type="project" value="UniProtKB-KW"/>
</dbReference>
<dbReference type="RefSeq" id="WP_059754887.1">
    <property type="nucleotide sequence ID" value="NZ_LDUG01000021.1"/>
</dbReference>
<reference evidence="11" key="1">
    <citation type="journal article" date="2015" name="Appl. Environ. Microbiol.">
        <title>Aerobic and Anaerobic Thiosulfate Oxidation by a Cold-Adapted, Subglacial Chemoautotroph.</title>
        <authorList>
            <person name="Harrold Z.R."/>
            <person name="Skidmore M.L."/>
            <person name="Hamilton T.L."/>
            <person name="Desch L."/>
            <person name="Amada K."/>
            <person name="van Gelder W."/>
            <person name="Glover K."/>
            <person name="Roden E.E."/>
            <person name="Boyd E.S."/>
        </authorList>
    </citation>
    <scope>NUCLEOTIDE SEQUENCE [LARGE SCALE GENOMIC DNA]</scope>
    <source>
        <strain evidence="11">RG</strain>
    </source>
</reference>
<evidence type="ECO:0000256" key="8">
    <source>
        <dbReference type="ARBA" id="ARBA00022927"/>
    </source>
</evidence>
<dbReference type="InterPro" id="IPR052570">
    <property type="entry name" value="FliJ"/>
</dbReference>
<evidence type="ECO:0000256" key="1">
    <source>
        <dbReference type="ARBA" id="ARBA00004413"/>
    </source>
</evidence>
<dbReference type="Proteomes" id="UP000064243">
    <property type="component" value="Unassembled WGS sequence"/>
</dbReference>
<sequence>MAHPSALDTLIDLANKETDAAAKRLGATLRAGEEAGQKLDLLTQYRDDYAARCQSNLASGISTTHFNNFQVFMQKLDHAIAGQQKVVSDAQLQIAQARVVWQACEQKKMSFVTLADRASKETARRELWLDQKQNDEHAARTALYKRNPS</sequence>
<evidence type="ECO:0000256" key="7">
    <source>
        <dbReference type="ARBA" id="ARBA00022795"/>
    </source>
</evidence>
<evidence type="ECO:0000256" key="9">
    <source>
        <dbReference type="ARBA" id="ARBA00023136"/>
    </source>
</evidence>
<dbReference type="Pfam" id="PF02050">
    <property type="entry name" value="FliJ"/>
    <property type="match status" value="1"/>
</dbReference>
<dbReference type="PIRSF" id="PIRSF019404">
    <property type="entry name" value="FliJ"/>
    <property type="match status" value="1"/>
</dbReference>
<evidence type="ECO:0000256" key="2">
    <source>
        <dbReference type="ARBA" id="ARBA00010004"/>
    </source>
</evidence>
<keyword evidence="11" id="KW-0969">Cilium</keyword>
<accession>A0A106BP67</accession>
<dbReference type="AlphaFoldDB" id="A0A106BP67"/>
<protein>
    <recommendedName>
        <fullName evidence="3">Flagellar FliJ protein</fullName>
    </recommendedName>
</protein>
<dbReference type="PRINTS" id="PR01004">
    <property type="entry name" value="FLGFLIJ"/>
</dbReference>
<dbReference type="GO" id="GO:0006935">
    <property type="term" value="P:chemotaxis"/>
    <property type="evidence" value="ECO:0007669"/>
    <property type="project" value="UniProtKB-KW"/>
</dbReference>
<dbReference type="GO" id="GO:0044781">
    <property type="term" value="P:bacterial-type flagellum organization"/>
    <property type="evidence" value="ECO:0007669"/>
    <property type="project" value="UniProtKB-KW"/>
</dbReference>